<evidence type="ECO:0000313" key="2">
    <source>
        <dbReference type="Proteomes" id="UP000033684"/>
    </source>
</evidence>
<comment type="caution">
    <text evidence="1">The sequence shown here is derived from an EMBL/GenBank/DDBJ whole genome shotgun (WGS) entry which is preliminary data.</text>
</comment>
<dbReference type="AlphaFoldDB" id="A0A0F3IFU0"/>
<protein>
    <recommendedName>
        <fullName evidence="3">Sulfotransferase domain-containing protein</fullName>
    </recommendedName>
</protein>
<reference evidence="2" key="1">
    <citation type="submission" date="2015-03" db="EMBL/GenBank/DDBJ databases">
        <title>Draft genome sequence of a novel methanotroph (Sn10-6) isolated from flooded ricefield rhizosphere in India.</title>
        <authorList>
            <person name="Pandit P.S."/>
            <person name="Pore S.D."/>
            <person name="Arora P."/>
            <person name="Kapse N.G."/>
            <person name="Dhakephalkar P.K."/>
            <person name="Rahalkar M.C."/>
        </authorList>
    </citation>
    <scope>NUCLEOTIDE SEQUENCE [LARGE SCALE GENOMIC DNA]</scope>
    <source>
        <strain evidence="2">Sn10-6</strain>
    </source>
</reference>
<dbReference type="EMBL" id="LAJX01000210">
    <property type="protein sequence ID" value="KJV05547.1"/>
    <property type="molecule type" value="Genomic_DNA"/>
</dbReference>
<keyword evidence="2" id="KW-1185">Reference proteome</keyword>
<reference evidence="1 2" key="2">
    <citation type="journal article" date="2016" name="Microb. Ecol.">
        <title>Genome Characteristics of a Novel Type I Methanotroph (Sn10-6) Isolated from a Flooded Indian Rice Field.</title>
        <authorList>
            <person name="Rahalkar M.C."/>
            <person name="Pandit P.S."/>
            <person name="Dhakephalkar P.K."/>
            <person name="Pore S."/>
            <person name="Arora P."/>
            <person name="Kapse N."/>
        </authorList>
    </citation>
    <scope>NUCLEOTIDE SEQUENCE [LARGE SCALE GENOMIC DNA]</scope>
    <source>
        <strain evidence="1 2">Sn10-6</strain>
    </source>
</reference>
<sequence>MEHLENKGIALLSPSISVTSELTCQHVLITGLGRGGTTALAQVFRGLGFVFEQADEFMETKDYRRLLLAGDYQTLIADLQAWQTSERHHAWKDPKLLSPIHHQTFYSALPNNIVLVVVLRDLVATTSRFISVEQADFF</sequence>
<evidence type="ECO:0008006" key="3">
    <source>
        <dbReference type="Google" id="ProtNLM"/>
    </source>
</evidence>
<organism evidence="1 2">
    <name type="scientific">Methylocucumis oryzae</name>
    <dbReference type="NCBI Taxonomy" id="1632867"/>
    <lineage>
        <taxon>Bacteria</taxon>
        <taxon>Pseudomonadati</taxon>
        <taxon>Pseudomonadota</taxon>
        <taxon>Gammaproteobacteria</taxon>
        <taxon>Methylococcales</taxon>
        <taxon>Methylococcaceae</taxon>
        <taxon>Methylocucumis</taxon>
    </lineage>
</organism>
<proteinExistence type="predicted"/>
<dbReference type="RefSeq" id="WP_045780196.1">
    <property type="nucleotide sequence ID" value="NZ_LAJX01000210.1"/>
</dbReference>
<gene>
    <name evidence="1" type="ORF">VZ94_17425</name>
</gene>
<dbReference type="Proteomes" id="UP000033684">
    <property type="component" value="Unassembled WGS sequence"/>
</dbReference>
<dbReference type="InterPro" id="IPR027417">
    <property type="entry name" value="P-loop_NTPase"/>
</dbReference>
<name>A0A0F3IFU0_9GAMM</name>
<dbReference type="SUPFAM" id="SSF52540">
    <property type="entry name" value="P-loop containing nucleoside triphosphate hydrolases"/>
    <property type="match status" value="1"/>
</dbReference>
<accession>A0A0F3IFU0</accession>
<evidence type="ECO:0000313" key="1">
    <source>
        <dbReference type="EMBL" id="KJV05547.1"/>
    </source>
</evidence>